<organism evidence="3 4">
    <name type="scientific">Gossypium laxum</name>
    <dbReference type="NCBI Taxonomy" id="34288"/>
    <lineage>
        <taxon>Eukaryota</taxon>
        <taxon>Viridiplantae</taxon>
        <taxon>Streptophyta</taxon>
        <taxon>Embryophyta</taxon>
        <taxon>Tracheophyta</taxon>
        <taxon>Spermatophyta</taxon>
        <taxon>Magnoliopsida</taxon>
        <taxon>eudicotyledons</taxon>
        <taxon>Gunneridae</taxon>
        <taxon>Pentapetalae</taxon>
        <taxon>rosids</taxon>
        <taxon>malvids</taxon>
        <taxon>Malvales</taxon>
        <taxon>Malvaceae</taxon>
        <taxon>Malvoideae</taxon>
        <taxon>Gossypium</taxon>
    </lineage>
</organism>
<feature type="region of interest" description="Disordered" evidence="1">
    <location>
        <begin position="1"/>
        <end position="32"/>
    </location>
</feature>
<dbReference type="AlphaFoldDB" id="A0A7J8ZCR0"/>
<evidence type="ECO:0000256" key="2">
    <source>
        <dbReference type="SAM" id="Phobius"/>
    </source>
</evidence>
<dbReference type="PANTHER" id="PTHR34188">
    <property type="entry name" value="OS01G0299500 PROTEIN"/>
    <property type="match status" value="1"/>
</dbReference>
<feature type="compositionally biased region" description="Basic and acidic residues" evidence="1">
    <location>
        <begin position="1"/>
        <end position="12"/>
    </location>
</feature>
<evidence type="ECO:0008006" key="5">
    <source>
        <dbReference type="Google" id="ProtNLM"/>
    </source>
</evidence>
<keyword evidence="2" id="KW-0472">Membrane</keyword>
<feature type="region of interest" description="Disordered" evidence="1">
    <location>
        <begin position="106"/>
        <end position="128"/>
    </location>
</feature>
<name>A0A7J8ZCR0_9ROSI</name>
<evidence type="ECO:0000256" key="1">
    <source>
        <dbReference type="SAM" id="MobiDB-lite"/>
    </source>
</evidence>
<keyword evidence="2" id="KW-1133">Transmembrane helix</keyword>
<protein>
    <recommendedName>
        <fullName evidence="5">Transmembrane protein</fullName>
    </recommendedName>
</protein>
<feature type="transmembrane region" description="Helical" evidence="2">
    <location>
        <begin position="169"/>
        <end position="189"/>
    </location>
</feature>
<gene>
    <name evidence="3" type="ORF">Golax_024399</name>
</gene>
<evidence type="ECO:0000313" key="4">
    <source>
        <dbReference type="Proteomes" id="UP000593574"/>
    </source>
</evidence>
<feature type="compositionally biased region" description="Basic residues" evidence="1">
    <location>
        <begin position="108"/>
        <end position="118"/>
    </location>
</feature>
<keyword evidence="4" id="KW-1185">Reference proteome</keyword>
<proteinExistence type="predicted"/>
<dbReference type="Proteomes" id="UP000593574">
    <property type="component" value="Unassembled WGS sequence"/>
</dbReference>
<keyword evidence="2" id="KW-0812">Transmembrane</keyword>
<accession>A0A7J8ZCR0</accession>
<reference evidence="3 4" key="1">
    <citation type="journal article" date="2019" name="Genome Biol. Evol.">
        <title>Insights into the evolution of the New World diploid cottons (Gossypium, subgenus Houzingenia) based on genome sequencing.</title>
        <authorList>
            <person name="Grover C.E."/>
            <person name="Arick M.A. 2nd"/>
            <person name="Thrash A."/>
            <person name="Conover J.L."/>
            <person name="Sanders W.S."/>
            <person name="Peterson D.G."/>
            <person name="Frelichowski J.E."/>
            <person name="Scheffler J.A."/>
            <person name="Scheffler B.E."/>
            <person name="Wendel J.F."/>
        </authorList>
    </citation>
    <scope>NUCLEOTIDE SEQUENCE [LARGE SCALE GENOMIC DNA]</scope>
    <source>
        <strain evidence="3">4</strain>
        <tissue evidence="3">Leaf</tissue>
    </source>
</reference>
<dbReference type="PANTHER" id="PTHR34188:SF5">
    <property type="entry name" value="OS05G0131900 PROTEIN"/>
    <property type="match status" value="1"/>
</dbReference>
<dbReference type="EMBL" id="JABEZV010000004">
    <property type="protein sequence ID" value="MBA0709362.1"/>
    <property type="molecule type" value="Genomic_DNA"/>
</dbReference>
<evidence type="ECO:0000313" key="3">
    <source>
        <dbReference type="EMBL" id="MBA0709362.1"/>
    </source>
</evidence>
<comment type="caution">
    <text evidence="3">The sequence shown here is derived from an EMBL/GenBank/DDBJ whole genome shotgun (WGS) entry which is preliminary data.</text>
</comment>
<sequence>MDPLFTRERDIEVDLESGGITSEDERTKDRVPSNLQTKRTLSGVWSDLLSFDKIGKGESSMNSCSSSSSFGGGVEGENMECLVDKNSEGEENHELMAVAEKNLAEVKCKKKSTRKPPKPPRPPKGPLLDAADQKLVREIAELAMRRRARMKRIKTLRRMKEAKASSSSSGLYAMVITVLFCFVLLFQGICSRRGATVMLNGSPAPVVGSSEGLISVQFSKSFPTTGNHDHDPPRYIFLQSSFFEYLICICQNSRFLVLQLIEKEPEKLPEDAEK</sequence>